<dbReference type="EMBL" id="FUZV01000002">
    <property type="protein sequence ID" value="SKC78697.1"/>
    <property type="molecule type" value="Genomic_DNA"/>
</dbReference>
<feature type="signal peptide" evidence="1">
    <location>
        <begin position="1"/>
        <end position="26"/>
    </location>
</feature>
<feature type="chain" id="PRO_5013295830" evidence="1">
    <location>
        <begin position="27"/>
        <end position="173"/>
    </location>
</feature>
<name>A0A1T5LRR8_9GAMM</name>
<gene>
    <name evidence="2" type="ORF">SAMN06296058_2986</name>
</gene>
<evidence type="ECO:0000313" key="3">
    <source>
        <dbReference type="Proteomes" id="UP000190341"/>
    </source>
</evidence>
<keyword evidence="1" id="KW-0732">Signal</keyword>
<sequence length="173" mass="18396">MTRLRLFVLALLTLGLLGGCGTTPPAASGDALTFVVVRHAEKATNDPEDPDLSELGRARAQRLAQALATAPVVAVYATEYKRTRQTGQPTADAHRVAIRPYYAKGPAAEVAAQLKAAHQRGTVLVVGHSNTVPDIVSALSGQLADPMPDSEYDRLTRIHMAADGTARVEIGRY</sequence>
<dbReference type="PROSITE" id="PS51257">
    <property type="entry name" value="PROKAR_LIPOPROTEIN"/>
    <property type="match status" value="1"/>
</dbReference>
<dbReference type="SMART" id="SM00855">
    <property type="entry name" value="PGAM"/>
    <property type="match status" value="1"/>
</dbReference>
<dbReference type="STRING" id="428993.SAMN06296058_2986"/>
<reference evidence="2 3" key="1">
    <citation type="submission" date="2017-02" db="EMBL/GenBank/DDBJ databases">
        <authorList>
            <person name="Peterson S.W."/>
        </authorList>
    </citation>
    <scope>NUCLEOTIDE SEQUENCE [LARGE SCALE GENOMIC DNA]</scope>
    <source>
        <strain evidence="2 3">P15</strain>
    </source>
</reference>
<protein>
    <submittedName>
        <fullName evidence="2">Broad specificity phosphatase PhoE</fullName>
    </submittedName>
</protein>
<evidence type="ECO:0000313" key="2">
    <source>
        <dbReference type="EMBL" id="SKC78697.1"/>
    </source>
</evidence>
<proteinExistence type="predicted"/>
<organism evidence="2 3">
    <name type="scientific">Pseudoxanthomonas indica</name>
    <dbReference type="NCBI Taxonomy" id="428993"/>
    <lineage>
        <taxon>Bacteria</taxon>
        <taxon>Pseudomonadati</taxon>
        <taxon>Pseudomonadota</taxon>
        <taxon>Gammaproteobacteria</taxon>
        <taxon>Lysobacterales</taxon>
        <taxon>Lysobacteraceae</taxon>
        <taxon>Pseudoxanthomonas</taxon>
    </lineage>
</organism>
<dbReference type="Pfam" id="PF00300">
    <property type="entry name" value="His_Phos_1"/>
    <property type="match status" value="1"/>
</dbReference>
<dbReference type="Gene3D" id="3.40.50.1240">
    <property type="entry name" value="Phosphoglycerate mutase-like"/>
    <property type="match status" value="1"/>
</dbReference>
<dbReference type="InterPro" id="IPR013078">
    <property type="entry name" value="His_Pase_superF_clade-1"/>
</dbReference>
<accession>A0A1T5LRR8</accession>
<evidence type="ECO:0000256" key="1">
    <source>
        <dbReference type="SAM" id="SignalP"/>
    </source>
</evidence>
<dbReference type="AlphaFoldDB" id="A0A1T5LRR8"/>
<dbReference type="Proteomes" id="UP000190341">
    <property type="component" value="Unassembled WGS sequence"/>
</dbReference>
<dbReference type="InterPro" id="IPR029033">
    <property type="entry name" value="His_PPase_superfam"/>
</dbReference>
<keyword evidence="3" id="KW-1185">Reference proteome</keyword>
<dbReference type="CDD" id="cd07067">
    <property type="entry name" value="HP_PGM_like"/>
    <property type="match status" value="1"/>
</dbReference>
<dbReference type="RefSeq" id="WP_176140879.1">
    <property type="nucleotide sequence ID" value="NZ_BMCL01000001.1"/>
</dbReference>
<dbReference type="SUPFAM" id="SSF53254">
    <property type="entry name" value="Phosphoglycerate mutase-like"/>
    <property type="match status" value="1"/>
</dbReference>